<sequence length="149" mass="15410">MSARPARARAQQSGRAPAPGGAYGGPVNGDSETLDTEALHTVGVRSADDVREALEWLGTCSRIEEIGPGGRGAAAAYRWALDGSAPRPSDGALGPRDSGPVADRERLGAEERAALAAAHDTARSDEERDFAHGAAQALGWILGHTGVRF</sequence>
<name>A0ABN1TZ82_9ACTN</name>
<dbReference type="EMBL" id="BAAALD010000068">
    <property type="protein sequence ID" value="GAA1106765.1"/>
    <property type="molecule type" value="Genomic_DNA"/>
</dbReference>
<comment type="caution">
    <text evidence="2">The sequence shown here is derived from an EMBL/GenBank/DDBJ whole genome shotgun (WGS) entry which is preliminary data.</text>
</comment>
<protein>
    <submittedName>
        <fullName evidence="2">Uncharacterized protein</fullName>
    </submittedName>
</protein>
<feature type="compositionally biased region" description="Low complexity" evidence="1">
    <location>
        <begin position="1"/>
        <end position="20"/>
    </location>
</feature>
<gene>
    <name evidence="2" type="ORF">GCM10009663_55990</name>
</gene>
<proteinExistence type="predicted"/>
<evidence type="ECO:0000256" key="1">
    <source>
        <dbReference type="SAM" id="MobiDB-lite"/>
    </source>
</evidence>
<reference evidence="2 3" key="1">
    <citation type="journal article" date="2019" name="Int. J. Syst. Evol. Microbiol.">
        <title>The Global Catalogue of Microorganisms (GCM) 10K type strain sequencing project: providing services to taxonomists for standard genome sequencing and annotation.</title>
        <authorList>
            <consortium name="The Broad Institute Genomics Platform"/>
            <consortium name="The Broad Institute Genome Sequencing Center for Infectious Disease"/>
            <person name="Wu L."/>
            <person name="Ma J."/>
        </authorList>
    </citation>
    <scope>NUCLEOTIDE SEQUENCE [LARGE SCALE GENOMIC DNA]</scope>
    <source>
        <strain evidence="2 3">JCM 13002</strain>
    </source>
</reference>
<evidence type="ECO:0000313" key="2">
    <source>
        <dbReference type="EMBL" id="GAA1106765.1"/>
    </source>
</evidence>
<accession>A0ABN1TZ82</accession>
<evidence type="ECO:0000313" key="3">
    <source>
        <dbReference type="Proteomes" id="UP001499987"/>
    </source>
</evidence>
<dbReference type="Proteomes" id="UP001499987">
    <property type="component" value="Unassembled WGS sequence"/>
</dbReference>
<organism evidence="2 3">
    <name type="scientific">Kitasatospora arboriphila</name>
    <dbReference type="NCBI Taxonomy" id="258052"/>
    <lineage>
        <taxon>Bacteria</taxon>
        <taxon>Bacillati</taxon>
        <taxon>Actinomycetota</taxon>
        <taxon>Actinomycetes</taxon>
        <taxon>Kitasatosporales</taxon>
        <taxon>Streptomycetaceae</taxon>
        <taxon>Kitasatospora</taxon>
    </lineage>
</organism>
<feature type="region of interest" description="Disordered" evidence="1">
    <location>
        <begin position="84"/>
        <end position="105"/>
    </location>
</feature>
<keyword evidence="3" id="KW-1185">Reference proteome</keyword>
<feature type="region of interest" description="Disordered" evidence="1">
    <location>
        <begin position="1"/>
        <end position="34"/>
    </location>
</feature>